<evidence type="ECO:0000313" key="2">
    <source>
        <dbReference type="Proteomes" id="UP001519654"/>
    </source>
</evidence>
<dbReference type="Proteomes" id="UP001519654">
    <property type="component" value="Unassembled WGS sequence"/>
</dbReference>
<proteinExistence type="predicted"/>
<accession>A0ABS5YVE8</accession>
<keyword evidence="2" id="KW-1185">Reference proteome</keyword>
<reference evidence="1 2" key="1">
    <citation type="submission" date="2021-06" db="EMBL/GenBank/DDBJ databases">
        <title>Actinoplanes lichenicola sp. nov., and Actinoplanes ovalisporus sp. nov., isolated from lichen in Thailand.</title>
        <authorList>
            <person name="Saeng-In P."/>
            <person name="Kanchanasin P."/>
            <person name="Yuki M."/>
            <person name="Kudo T."/>
            <person name="Ohkuma M."/>
            <person name="Phongsopitanun W."/>
            <person name="Tanasupawat S."/>
        </authorList>
    </citation>
    <scope>NUCLEOTIDE SEQUENCE [LARGE SCALE GENOMIC DNA]</scope>
    <source>
        <strain evidence="1 2">NBRC 110975</strain>
    </source>
</reference>
<evidence type="ECO:0000313" key="1">
    <source>
        <dbReference type="EMBL" id="MBU2667422.1"/>
    </source>
</evidence>
<sequence length="151" mass="16310">MVGPLERWCDETCGICPGQVLGPGEFDVVTRPRTELTYNPELGWRATPGGTPVCVHPFRVGMPPGEYASAGTPLPRLDAEAAPLSPPPEAFVMPDALDDLGAWMVAHLRVAGQDEMFSVVTRLERQAGERFASGEVVVVLRRVLSVELARS</sequence>
<comment type="caution">
    <text evidence="1">The sequence shown here is derived from an EMBL/GenBank/DDBJ whole genome shotgun (WGS) entry which is preliminary data.</text>
</comment>
<gene>
    <name evidence="1" type="ORF">KOI35_28310</name>
</gene>
<dbReference type="RefSeq" id="WP_215791687.1">
    <property type="nucleotide sequence ID" value="NZ_JAHKKG010000009.1"/>
</dbReference>
<protein>
    <submittedName>
        <fullName evidence="1">Uncharacterized protein</fullName>
    </submittedName>
</protein>
<name>A0ABS5YVE8_9ACTN</name>
<dbReference type="EMBL" id="JAHKKG010000009">
    <property type="protein sequence ID" value="MBU2667422.1"/>
    <property type="molecule type" value="Genomic_DNA"/>
</dbReference>
<organism evidence="1 2">
    <name type="scientific">Paractinoplanes bogorensis</name>
    <dbReference type="NCBI Taxonomy" id="1610840"/>
    <lineage>
        <taxon>Bacteria</taxon>
        <taxon>Bacillati</taxon>
        <taxon>Actinomycetota</taxon>
        <taxon>Actinomycetes</taxon>
        <taxon>Micromonosporales</taxon>
        <taxon>Micromonosporaceae</taxon>
        <taxon>Paractinoplanes</taxon>
    </lineage>
</organism>